<evidence type="ECO:0000259" key="2">
    <source>
        <dbReference type="Pfam" id="PF13628"/>
    </source>
</evidence>
<dbReference type="PANTHER" id="PTHR38593">
    <property type="entry name" value="BLR2558 PROTEIN"/>
    <property type="match status" value="1"/>
</dbReference>
<name>A0A5C0VLY4_9SPHI</name>
<dbReference type="InterPro" id="IPR025419">
    <property type="entry name" value="DUF4142"/>
</dbReference>
<proteinExistence type="predicted"/>
<dbReference type="InterPro" id="IPR012347">
    <property type="entry name" value="Ferritin-like"/>
</dbReference>
<feature type="chain" id="PRO_5022748387" evidence="1">
    <location>
        <begin position="19"/>
        <end position="188"/>
    </location>
</feature>
<reference evidence="3 4" key="1">
    <citation type="submission" date="2019-08" db="EMBL/GenBank/DDBJ databases">
        <title>Pedobacter sp. nov., isolated from Han river, South Korea.</title>
        <authorList>
            <person name="Lee D.-H."/>
            <person name="Kim Y.-S."/>
            <person name="Hwang E.-M."/>
            <person name="Le Tran T.C."/>
            <person name="Cha C.-J."/>
        </authorList>
    </citation>
    <scope>NUCLEOTIDE SEQUENCE [LARGE SCALE GENOMIC DNA]</scope>
    <source>
        <strain evidence="3 4">CJ43</strain>
    </source>
</reference>
<feature type="domain" description="DUF4142" evidence="2">
    <location>
        <begin position="48"/>
        <end position="181"/>
    </location>
</feature>
<dbReference type="Proteomes" id="UP000323653">
    <property type="component" value="Chromosome"/>
</dbReference>
<gene>
    <name evidence="3" type="ORF">FYC62_16720</name>
</gene>
<dbReference type="AlphaFoldDB" id="A0A5C0VLY4"/>
<evidence type="ECO:0000256" key="1">
    <source>
        <dbReference type="SAM" id="SignalP"/>
    </source>
</evidence>
<evidence type="ECO:0000313" key="3">
    <source>
        <dbReference type="EMBL" id="QEK53139.1"/>
    </source>
</evidence>
<keyword evidence="4" id="KW-1185">Reference proteome</keyword>
<protein>
    <submittedName>
        <fullName evidence="3">DUF4142 domain-containing protein</fullName>
    </submittedName>
</protein>
<dbReference type="Gene3D" id="1.20.1260.10">
    <property type="match status" value="1"/>
</dbReference>
<dbReference type="PROSITE" id="PS51257">
    <property type="entry name" value="PROKAR_LIPOPROTEIN"/>
    <property type="match status" value="1"/>
</dbReference>
<dbReference type="KEGG" id="pej:FYC62_16720"/>
<dbReference type="Pfam" id="PF13628">
    <property type="entry name" value="DUF4142"/>
    <property type="match status" value="1"/>
</dbReference>
<sequence>MKKSFYLASVLAAGIALQACNNQQSSQDSVDSAEAVNDSTLTNQQDDPAEFMVEAASGGMMEVELGKLAQANANHPRVKSFAQMMVADHTAANTELMTLAQSKNVTLPQTMGEDHQKMIDDLKNKKGADFDKAYMDMMVDDHKEGVNLFEEAATSNDVEVSAFAGKILPKLKIHLDSAQAIHDAVKQK</sequence>
<keyword evidence="1" id="KW-0732">Signal</keyword>
<dbReference type="PANTHER" id="PTHR38593:SF1">
    <property type="entry name" value="BLR2558 PROTEIN"/>
    <property type="match status" value="1"/>
</dbReference>
<feature type="signal peptide" evidence="1">
    <location>
        <begin position="1"/>
        <end position="18"/>
    </location>
</feature>
<organism evidence="3 4">
    <name type="scientific">Pedobacter aquae</name>
    <dbReference type="NCBI Taxonomy" id="2605747"/>
    <lineage>
        <taxon>Bacteria</taxon>
        <taxon>Pseudomonadati</taxon>
        <taxon>Bacteroidota</taxon>
        <taxon>Sphingobacteriia</taxon>
        <taxon>Sphingobacteriales</taxon>
        <taxon>Sphingobacteriaceae</taxon>
        <taxon>Pedobacter</taxon>
    </lineage>
</organism>
<dbReference type="EMBL" id="CP043329">
    <property type="protein sequence ID" value="QEK53139.1"/>
    <property type="molecule type" value="Genomic_DNA"/>
</dbReference>
<evidence type="ECO:0000313" key="4">
    <source>
        <dbReference type="Proteomes" id="UP000323653"/>
    </source>
</evidence>
<accession>A0A5C0VLY4</accession>
<dbReference type="RefSeq" id="WP_149075768.1">
    <property type="nucleotide sequence ID" value="NZ_CP043329.1"/>
</dbReference>